<keyword evidence="3" id="KW-1185">Reference proteome</keyword>
<dbReference type="EMBL" id="BQKV01000013">
    <property type="protein sequence ID" value="GJN63610.1"/>
    <property type="molecule type" value="Genomic_DNA"/>
</dbReference>
<feature type="chain" id="PRO_5041318679" evidence="1">
    <location>
        <begin position="35"/>
        <end position="453"/>
    </location>
</feature>
<dbReference type="PROSITE" id="PS51318">
    <property type="entry name" value="TAT"/>
    <property type="match status" value="1"/>
</dbReference>
<dbReference type="InterPro" id="IPR050490">
    <property type="entry name" value="Bact_solute-bd_prot1"/>
</dbReference>
<gene>
    <name evidence="2" type="ORF">JCM17207_02350</name>
</gene>
<evidence type="ECO:0000256" key="1">
    <source>
        <dbReference type="SAM" id="SignalP"/>
    </source>
</evidence>
<dbReference type="AlphaFoldDB" id="A0AA37IWE3"/>
<proteinExistence type="predicted"/>
<protein>
    <submittedName>
        <fullName evidence="2">ABC transporter substrate-binding protein</fullName>
    </submittedName>
</protein>
<feature type="signal peptide" evidence="1">
    <location>
        <begin position="1"/>
        <end position="34"/>
    </location>
</feature>
<evidence type="ECO:0000313" key="3">
    <source>
        <dbReference type="Proteomes" id="UP001055185"/>
    </source>
</evidence>
<accession>A0AA37IWE3</accession>
<keyword evidence="1" id="KW-0732">Signal</keyword>
<dbReference type="Gene3D" id="3.40.190.10">
    <property type="entry name" value="Periplasmic binding protein-like II"/>
    <property type="match status" value="1"/>
</dbReference>
<dbReference type="PANTHER" id="PTHR43649">
    <property type="entry name" value="ARABINOSE-BINDING PROTEIN-RELATED"/>
    <property type="match status" value="1"/>
</dbReference>
<dbReference type="NCBIfam" id="TIGR03850">
    <property type="entry name" value="bind_CPR_0540"/>
    <property type="match status" value="1"/>
</dbReference>
<dbReference type="Pfam" id="PF01547">
    <property type="entry name" value="SBP_bac_1"/>
    <property type="match status" value="1"/>
</dbReference>
<comment type="caution">
    <text evidence="2">The sequence shown here is derived from an EMBL/GenBank/DDBJ whole genome shotgun (WGS) entry which is preliminary data.</text>
</comment>
<dbReference type="InterPro" id="IPR006311">
    <property type="entry name" value="TAT_signal"/>
</dbReference>
<dbReference type="RefSeq" id="WP_238315652.1">
    <property type="nucleotide sequence ID" value="NZ_BQKV01000013.1"/>
</dbReference>
<dbReference type="Proteomes" id="UP001055185">
    <property type="component" value="Unassembled WGS sequence"/>
</dbReference>
<dbReference type="PANTHER" id="PTHR43649:SF12">
    <property type="entry name" value="DIACETYLCHITOBIOSE BINDING PROTEIN DASA"/>
    <property type="match status" value="1"/>
</dbReference>
<reference evidence="2" key="1">
    <citation type="journal article" date="2022" name="Int. J. Syst. Evol. Microbiol.">
        <title>Genome-based, phenotypic and chemotaxonomic classification of Faecalibacterium strains: proposal of three novel species Faecalibacterium duncaniae sp. nov., Faecalibacterium hattorii sp. nov. and Faecalibacterium gallinarum sp. nov. .</title>
        <authorList>
            <person name="Sakamoto M."/>
            <person name="Sakurai N."/>
            <person name="Tanno H."/>
            <person name="Iino T."/>
            <person name="Ohkuma M."/>
            <person name="Endo A."/>
        </authorList>
    </citation>
    <scope>NUCLEOTIDE SEQUENCE</scope>
    <source>
        <strain evidence="2">JCM 17207</strain>
    </source>
</reference>
<name>A0AA37IWE3_9FIRM</name>
<organism evidence="2 3">
    <name type="scientific">Faecalibacterium gallinarum</name>
    <dbReference type="NCBI Taxonomy" id="2903556"/>
    <lineage>
        <taxon>Bacteria</taxon>
        <taxon>Bacillati</taxon>
        <taxon>Bacillota</taxon>
        <taxon>Clostridia</taxon>
        <taxon>Eubacteriales</taxon>
        <taxon>Oscillospiraceae</taxon>
        <taxon>Faecalibacterium</taxon>
    </lineage>
</organism>
<dbReference type="SUPFAM" id="SSF53850">
    <property type="entry name" value="Periplasmic binding protein-like II"/>
    <property type="match status" value="1"/>
</dbReference>
<dbReference type="InterPro" id="IPR022387">
    <property type="entry name" value="Bind_CPR0540"/>
</dbReference>
<sequence length="453" mass="48593">MKRISRRNFIKIVGAGAAALGLAACGGSASSTTAASGAASSGAAAATTIKVAAIETAYGSEMWKKVAEAFTEQTGIAVELTTDKNLEDVIGPSMQGGDYPDVIHLATGREAALTEQFIKGNLIADITDVLSMTVPGESVKVSDKIAGGFTDTSLTNPYNDGKTYLAPMFYSPCGLFYNAAFLAENGWEVPQTWDEMWELGDAALAAGTYLFTYPTTGYFDAFFYALMYVAGGPEFFEKATHYAEGIWDTPEAQTCFDIVAKLATYTNPITPAQANDQDFTQNQQLVLDNKALFMPNGTWIVGEMAEAPRAEGFEWGMTALPAVKEGGDRYSYTWFEQAWIPSGAEHIDAAKQFVAFLYSDVACELFAESGAIQPVLGIADSLEGDNQLFYSIYDNGAKAAMGNFAAFTAIPGIEVRTVFFDPVNSLVSGSITEQDWIDGIKSASDQMRANLVE</sequence>
<dbReference type="PROSITE" id="PS51257">
    <property type="entry name" value="PROKAR_LIPOPROTEIN"/>
    <property type="match status" value="1"/>
</dbReference>
<dbReference type="InterPro" id="IPR006059">
    <property type="entry name" value="SBP"/>
</dbReference>
<evidence type="ECO:0000313" key="2">
    <source>
        <dbReference type="EMBL" id="GJN63610.1"/>
    </source>
</evidence>